<dbReference type="Pfam" id="PF13912">
    <property type="entry name" value="zf-C2H2_6"/>
    <property type="match status" value="1"/>
</dbReference>
<dbReference type="SUPFAM" id="SSF57667">
    <property type="entry name" value="beta-beta-alpha zinc fingers"/>
    <property type="match status" value="1"/>
</dbReference>
<organism evidence="2">
    <name type="scientific">viral metagenome</name>
    <dbReference type="NCBI Taxonomy" id="1070528"/>
    <lineage>
        <taxon>unclassified sequences</taxon>
        <taxon>metagenomes</taxon>
        <taxon>organismal metagenomes</taxon>
    </lineage>
</organism>
<name>A0A6C0DYM6_9ZZZZ</name>
<evidence type="ECO:0000259" key="1">
    <source>
        <dbReference type="PROSITE" id="PS50157"/>
    </source>
</evidence>
<accession>A0A6C0DYM6</accession>
<proteinExistence type="predicted"/>
<feature type="domain" description="C2H2-type" evidence="1">
    <location>
        <begin position="58"/>
        <end position="86"/>
    </location>
</feature>
<sequence length="100" mass="11547">MAFSCQYCNKSSATKEEYLSCIVRCTSPNPRICSECNLAFDTTQKLRYHYQIQHKQDFKCAECKMVFGQLHDMIKHIAYAHPADFACAQSMLALRLSRLD</sequence>
<evidence type="ECO:0000313" key="2">
    <source>
        <dbReference type="EMBL" id="QHT21977.1"/>
    </source>
</evidence>
<reference evidence="2" key="1">
    <citation type="journal article" date="2020" name="Nature">
        <title>Giant virus diversity and host interactions through global metagenomics.</title>
        <authorList>
            <person name="Schulz F."/>
            <person name="Roux S."/>
            <person name="Paez-Espino D."/>
            <person name="Jungbluth S."/>
            <person name="Walsh D.A."/>
            <person name="Denef V.J."/>
            <person name="McMahon K.D."/>
            <person name="Konstantinidis K.T."/>
            <person name="Eloe-Fadrosh E.A."/>
            <person name="Kyrpides N.C."/>
            <person name="Woyke T."/>
        </authorList>
    </citation>
    <scope>NUCLEOTIDE SEQUENCE</scope>
    <source>
        <strain evidence="2">GVMAG-M-3300023179-103</strain>
    </source>
</reference>
<dbReference type="InterPro" id="IPR036236">
    <property type="entry name" value="Znf_C2H2_sf"/>
</dbReference>
<dbReference type="EMBL" id="MN739699">
    <property type="protein sequence ID" value="QHT21977.1"/>
    <property type="molecule type" value="Genomic_DNA"/>
</dbReference>
<dbReference type="InterPro" id="IPR013087">
    <property type="entry name" value="Znf_C2H2_type"/>
</dbReference>
<dbReference type="Pfam" id="PF00096">
    <property type="entry name" value="zf-C2H2"/>
    <property type="match status" value="1"/>
</dbReference>
<protein>
    <recommendedName>
        <fullName evidence="1">C2H2-type domain-containing protein</fullName>
    </recommendedName>
</protein>
<dbReference type="PROSITE" id="PS00028">
    <property type="entry name" value="ZINC_FINGER_C2H2_1"/>
    <property type="match status" value="1"/>
</dbReference>
<dbReference type="PROSITE" id="PS50157">
    <property type="entry name" value="ZINC_FINGER_C2H2_2"/>
    <property type="match status" value="1"/>
</dbReference>
<dbReference type="SMART" id="SM00355">
    <property type="entry name" value="ZnF_C2H2"/>
    <property type="match status" value="2"/>
</dbReference>
<dbReference type="AlphaFoldDB" id="A0A6C0DYM6"/>
<dbReference type="Gene3D" id="3.30.160.60">
    <property type="entry name" value="Classic Zinc Finger"/>
    <property type="match status" value="1"/>
</dbReference>